<proteinExistence type="predicted"/>
<protein>
    <submittedName>
        <fullName evidence="2">Uncharacterized protein</fullName>
    </submittedName>
</protein>
<name>A0A178MS07_9PROT</name>
<sequence length="106" mass="11508">MKVLVAAAILMLSMLAPSARADQVSAIGAVRAQPKVINAQADNSGTLYAFVKADKAAWDQYAAYLCQVIKPHQARIFHIRIVDVTKANFSQNPNNWPRLGEAACGR</sequence>
<feature type="signal peptide" evidence="1">
    <location>
        <begin position="1"/>
        <end position="21"/>
    </location>
</feature>
<evidence type="ECO:0000256" key="1">
    <source>
        <dbReference type="SAM" id="SignalP"/>
    </source>
</evidence>
<comment type="caution">
    <text evidence="2">The sequence shown here is derived from an EMBL/GenBank/DDBJ whole genome shotgun (WGS) entry which is preliminary data.</text>
</comment>
<dbReference type="RefSeq" id="WP_068499858.1">
    <property type="nucleotide sequence ID" value="NZ_LWQU01000134.1"/>
</dbReference>
<dbReference type="AlphaFoldDB" id="A0A178MS07"/>
<dbReference type="OrthoDB" id="7357324at2"/>
<evidence type="ECO:0000313" key="2">
    <source>
        <dbReference type="EMBL" id="OAN50898.1"/>
    </source>
</evidence>
<evidence type="ECO:0000313" key="3">
    <source>
        <dbReference type="Proteomes" id="UP000078543"/>
    </source>
</evidence>
<keyword evidence="3" id="KW-1185">Reference proteome</keyword>
<dbReference type="STRING" id="1437059.A6A05_11565"/>
<dbReference type="EMBL" id="LWQU01000134">
    <property type="protein sequence ID" value="OAN50898.1"/>
    <property type="molecule type" value="Genomic_DNA"/>
</dbReference>
<accession>A0A178MS07</accession>
<dbReference type="Proteomes" id="UP000078543">
    <property type="component" value="Unassembled WGS sequence"/>
</dbReference>
<organism evidence="2 3">
    <name type="scientific">Magnetospirillum moscoviense</name>
    <dbReference type="NCBI Taxonomy" id="1437059"/>
    <lineage>
        <taxon>Bacteria</taxon>
        <taxon>Pseudomonadati</taxon>
        <taxon>Pseudomonadota</taxon>
        <taxon>Alphaproteobacteria</taxon>
        <taxon>Rhodospirillales</taxon>
        <taxon>Rhodospirillaceae</taxon>
        <taxon>Magnetospirillum</taxon>
    </lineage>
</organism>
<feature type="chain" id="PRO_5008092185" evidence="1">
    <location>
        <begin position="22"/>
        <end position="106"/>
    </location>
</feature>
<gene>
    <name evidence="2" type="ORF">A6A05_11565</name>
</gene>
<keyword evidence="1" id="KW-0732">Signal</keyword>
<reference evidence="2 3" key="1">
    <citation type="submission" date="2016-04" db="EMBL/GenBank/DDBJ databases">
        <title>Draft genome sequence of freshwater magnetotactic bacteria Magnetospirillum marisnigri SP-1 and Magnetospirillum moscoviense BB-1.</title>
        <authorList>
            <person name="Koziaeva V."/>
            <person name="Dziuba M.V."/>
            <person name="Ivanov T.M."/>
            <person name="Kuznetsov B."/>
            <person name="Grouzdev D.S."/>
        </authorList>
    </citation>
    <scope>NUCLEOTIDE SEQUENCE [LARGE SCALE GENOMIC DNA]</scope>
    <source>
        <strain evidence="2 3">BB-1</strain>
    </source>
</reference>